<feature type="chain" id="PRO_5009664837" evidence="1">
    <location>
        <begin position="30"/>
        <end position="117"/>
    </location>
</feature>
<name>A0A1K0INZ2_CUPNE</name>
<evidence type="ECO:0000313" key="2">
    <source>
        <dbReference type="EMBL" id="SCU94019.1"/>
    </source>
</evidence>
<evidence type="ECO:0000256" key="1">
    <source>
        <dbReference type="SAM" id="SignalP"/>
    </source>
</evidence>
<protein>
    <submittedName>
        <fullName evidence="2">Uncharacterized protein</fullName>
    </submittedName>
</protein>
<dbReference type="RefSeq" id="WP_340529406.1">
    <property type="nucleotide sequence ID" value="NZ_FMSH01000472.1"/>
</dbReference>
<keyword evidence="1" id="KW-0732">Signal</keyword>
<dbReference type="EMBL" id="FMSH01000472">
    <property type="protein sequence ID" value="SCU94019.1"/>
    <property type="molecule type" value="Genomic_DNA"/>
</dbReference>
<sequence>MKRSRMTQFAAAATAVLFTASLASAPAHAALTQDAAAVAAETPLYLPASPLDPGGLLGYDHSFQIDFAYEAEKGKNKVALKALRDELKAKKPTKLKAGAKVKAGTYTLAPAPGAEPD</sequence>
<proteinExistence type="predicted"/>
<dbReference type="AlphaFoldDB" id="A0A1K0INZ2"/>
<accession>A0A1K0INZ2</accession>
<reference evidence="2" key="1">
    <citation type="submission" date="2016-09" db="EMBL/GenBank/DDBJ databases">
        <authorList>
            <person name="Capua I."/>
            <person name="De Benedictis P."/>
            <person name="Joannis T."/>
            <person name="Lombin L.H."/>
            <person name="Cattoli G."/>
        </authorList>
    </citation>
    <scope>NUCLEOTIDE SEQUENCE</scope>
    <source>
        <strain evidence="2">B9</strain>
    </source>
</reference>
<feature type="signal peptide" evidence="1">
    <location>
        <begin position="1"/>
        <end position="29"/>
    </location>
</feature>
<organism evidence="2">
    <name type="scientific">Cupriavidus necator</name>
    <name type="common">Alcaligenes eutrophus</name>
    <name type="synonym">Ralstonia eutropha</name>
    <dbReference type="NCBI Taxonomy" id="106590"/>
    <lineage>
        <taxon>Bacteria</taxon>
        <taxon>Pseudomonadati</taxon>
        <taxon>Pseudomonadota</taxon>
        <taxon>Betaproteobacteria</taxon>
        <taxon>Burkholderiales</taxon>
        <taxon>Burkholderiaceae</taxon>
        <taxon>Cupriavidus</taxon>
    </lineage>
</organism>
<gene>
    <name evidence="2" type="ORF">CNECB9_5230016</name>
</gene>